<accession>I7ENZ4</accession>
<sequence length="183" mass="20308">MAANKSRIFVVDTCVVRSAGGEDAVFPTSKHCRDFLKNILTICHRVVLTSEIGTEWHKHASGFARKWRVQMESRKKICRPIVASRPELLKKIKDLPFSEAEREALEKDFMLIEAALSTDCCISSMDEIVKQLLVKAASNVGELKQIIWVNPDKSPQELTDWLAEGALPSKGPTLGEGKGDVAC</sequence>
<keyword evidence="2" id="KW-1185">Reference proteome</keyword>
<dbReference type="HOGENOM" id="CLU_1488135_0_0_7"/>
<dbReference type="RefSeq" id="WP_010940841.1">
    <property type="nucleotide sequence ID" value="NC_002939.5"/>
</dbReference>
<reference evidence="1 2" key="1">
    <citation type="journal article" date="2003" name="Science">
        <title>Genome of Geobacter sulfurreducens: metal reduction in subsurface environments.</title>
        <authorList>
            <person name="Methe B.A."/>
            <person name="Nelson K.E."/>
            <person name="Eisen J.A."/>
            <person name="Paulsen I.T."/>
            <person name="Nelson W."/>
            <person name="Heidelberg J.F."/>
            <person name="Wu D."/>
            <person name="Wu M."/>
            <person name="Ward N."/>
            <person name="Beanan M.J."/>
            <person name="Dodson R.J."/>
            <person name="Madupu R."/>
            <person name="Brinkac L.M."/>
            <person name="Daugherty S.C."/>
            <person name="DeBoy R.T."/>
            <person name="Durkin A.S."/>
            <person name="Gwinn M."/>
            <person name="Kolonay J.F."/>
            <person name="Sullivan S.A."/>
            <person name="Haft D.H."/>
            <person name="Selengut J."/>
            <person name="Davidsen T.M."/>
            <person name="Zafar N."/>
            <person name="White O."/>
            <person name="Tran B."/>
            <person name="Romero C."/>
            <person name="Forberger H.A."/>
            <person name="Weidman J."/>
            <person name="Khouri H."/>
            <person name="Feldblyum T.V."/>
            <person name="Utterback T.R."/>
            <person name="Van Aken S.E."/>
            <person name="Lovley D.R."/>
            <person name="Fraser C.M."/>
        </authorList>
    </citation>
    <scope>NUCLEOTIDE SEQUENCE [LARGE SCALE GENOMIC DNA]</scope>
    <source>
        <strain evidence="2">ATCC 51573 / DSM 12127 / PCA</strain>
    </source>
</reference>
<evidence type="ECO:0008006" key="3">
    <source>
        <dbReference type="Google" id="ProtNLM"/>
    </source>
</evidence>
<dbReference type="EnsemblBacteria" id="AFP20380">
    <property type="protein sequence ID" value="AFP20380"/>
    <property type="gene ID" value="GSU3475"/>
</dbReference>
<proteinExistence type="predicted"/>
<dbReference type="KEGG" id="gsu:GSU3475"/>
<dbReference type="OrthoDB" id="2990057at2"/>
<organism evidence="1 2">
    <name type="scientific">Geobacter sulfurreducens (strain ATCC 51573 / DSM 12127 / PCA)</name>
    <dbReference type="NCBI Taxonomy" id="243231"/>
    <lineage>
        <taxon>Bacteria</taxon>
        <taxon>Pseudomonadati</taxon>
        <taxon>Thermodesulfobacteriota</taxon>
        <taxon>Desulfuromonadia</taxon>
        <taxon>Geobacterales</taxon>
        <taxon>Geobacteraceae</taxon>
        <taxon>Geobacter</taxon>
    </lineage>
</organism>
<name>I7ENZ4_GEOSL</name>
<protein>
    <recommendedName>
        <fullName evidence="3">PIN domain-containing protein</fullName>
    </recommendedName>
</protein>
<evidence type="ECO:0000313" key="1">
    <source>
        <dbReference type="EMBL" id="AFP20380.1"/>
    </source>
</evidence>
<gene>
    <name evidence="1" type="ordered locus">GSU3475</name>
</gene>
<evidence type="ECO:0000313" key="2">
    <source>
        <dbReference type="Proteomes" id="UP000000577"/>
    </source>
</evidence>
<dbReference type="STRING" id="243231.GSU3475"/>
<reference evidence="1 2" key="2">
    <citation type="journal article" date="2012" name="BMC Genomics">
        <title>Comparative genomic analysis of Geobacter sulfurreducens KN400, a strain with enhanced capacity for extracellular electron transfer and electricity production.</title>
        <authorList>
            <person name="Butler J.E."/>
            <person name="Young N.D."/>
            <person name="Aklujkar M."/>
            <person name="Lovley D.R."/>
        </authorList>
    </citation>
    <scope>NUCLEOTIDE SEQUENCE [LARGE SCALE GENOMIC DNA]</scope>
    <source>
        <strain evidence="2">ATCC 51573 / DSM 12127 / PCA</strain>
    </source>
</reference>
<dbReference type="AlphaFoldDB" id="I7ENZ4"/>
<dbReference type="EMBL" id="AE017180">
    <property type="protein sequence ID" value="AFP20380.1"/>
    <property type="molecule type" value="Genomic_DNA"/>
</dbReference>
<dbReference type="eggNOG" id="ENOG5032US8">
    <property type="taxonomic scope" value="Bacteria"/>
</dbReference>
<dbReference type="InParanoid" id="I7ENZ4"/>
<dbReference type="Proteomes" id="UP000000577">
    <property type="component" value="Chromosome"/>
</dbReference>